<dbReference type="InterPro" id="IPR000792">
    <property type="entry name" value="Tscrpt_reg_LuxR_C"/>
</dbReference>
<dbReference type="SMART" id="SM00421">
    <property type="entry name" value="HTH_LUXR"/>
    <property type="match status" value="1"/>
</dbReference>
<dbReference type="InterPro" id="IPR039420">
    <property type="entry name" value="WalR-like"/>
</dbReference>
<feature type="domain" description="Response regulatory" evidence="5">
    <location>
        <begin position="6"/>
        <end position="126"/>
    </location>
</feature>
<dbReference type="PANTHER" id="PTHR43214">
    <property type="entry name" value="TWO-COMPONENT RESPONSE REGULATOR"/>
    <property type="match status" value="1"/>
</dbReference>
<evidence type="ECO:0000313" key="6">
    <source>
        <dbReference type="EMBL" id="VGO17691.1"/>
    </source>
</evidence>
<reference evidence="6 7" key="1">
    <citation type="submission" date="2019-04" db="EMBL/GenBank/DDBJ databases">
        <authorList>
            <person name="Van Vliet M D."/>
        </authorList>
    </citation>
    <scope>NUCLEOTIDE SEQUENCE [LARGE SCALE GENOMIC DNA]</scope>
    <source>
        <strain evidence="6 7">F1</strain>
    </source>
</reference>
<dbReference type="GO" id="GO:0000160">
    <property type="term" value="P:phosphorelay signal transduction system"/>
    <property type="evidence" value="ECO:0007669"/>
    <property type="project" value="InterPro"/>
</dbReference>
<dbReference type="SUPFAM" id="SSF52172">
    <property type="entry name" value="CheY-like"/>
    <property type="match status" value="1"/>
</dbReference>
<dbReference type="InterPro" id="IPR058245">
    <property type="entry name" value="NreC/VraR/RcsB-like_REC"/>
</dbReference>
<keyword evidence="2" id="KW-0238">DNA-binding</keyword>
<evidence type="ECO:0000259" key="4">
    <source>
        <dbReference type="PROSITE" id="PS50043"/>
    </source>
</evidence>
<dbReference type="EMBL" id="CAAHFG010000005">
    <property type="protein sequence ID" value="VGO17691.1"/>
    <property type="molecule type" value="Genomic_DNA"/>
</dbReference>
<protein>
    <submittedName>
        <fullName evidence="6">Transcriptional regulatory protein LiaR</fullName>
    </submittedName>
</protein>
<dbReference type="PROSITE" id="PS50110">
    <property type="entry name" value="RESPONSE_REGULATORY"/>
    <property type="match status" value="1"/>
</dbReference>
<dbReference type="InterPro" id="IPR016032">
    <property type="entry name" value="Sig_transdc_resp-reg_C-effctor"/>
</dbReference>
<evidence type="ECO:0000259" key="5">
    <source>
        <dbReference type="PROSITE" id="PS50110"/>
    </source>
</evidence>
<evidence type="ECO:0000313" key="7">
    <source>
        <dbReference type="Proteomes" id="UP000366872"/>
    </source>
</evidence>
<feature type="domain" description="HTH luxR-type" evidence="4">
    <location>
        <begin position="150"/>
        <end position="215"/>
    </location>
</feature>
<dbReference type="CDD" id="cd17535">
    <property type="entry name" value="REC_NarL-like"/>
    <property type="match status" value="1"/>
</dbReference>
<sequence>MKRAMRIMLVEDNPDYREVIEMAINKTAGMELTGKYGAAEVALNSLQDRDLRIEPDIVLLDLNLPAMSGLEALPFFRRSIPDAKVIILTQSDKEADVVTAIRQGASGYILKSSTIKQIKQGIRDVMDGDAPLDAGVATHIMKALKAKPIKERPERELSPRELEILTLLGEGFVKKEIGDKLDITYGTVATHVRNIYEKLNVINAPAAISKAYQSGILPMDPEE</sequence>
<evidence type="ECO:0000256" key="2">
    <source>
        <dbReference type="ARBA" id="ARBA00023125"/>
    </source>
</evidence>
<dbReference type="PANTHER" id="PTHR43214:SF43">
    <property type="entry name" value="TWO-COMPONENT RESPONSE REGULATOR"/>
    <property type="match status" value="1"/>
</dbReference>
<organism evidence="6 7">
    <name type="scientific">Pontiella desulfatans</name>
    <dbReference type="NCBI Taxonomy" id="2750659"/>
    <lineage>
        <taxon>Bacteria</taxon>
        <taxon>Pseudomonadati</taxon>
        <taxon>Kiritimatiellota</taxon>
        <taxon>Kiritimatiellia</taxon>
        <taxon>Kiritimatiellales</taxon>
        <taxon>Pontiellaceae</taxon>
        <taxon>Pontiella</taxon>
    </lineage>
</organism>
<dbReference type="GO" id="GO:0006355">
    <property type="term" value="P:regulation of DNA-templated transcription"/>
    <property type="evidence" value="ECO:0007669"/>
    <property type="project" value="InterPro"/>
</dbReference>
<dbReference type="Pfam" id="PF00196">
    <property type="entry name" value="GerE"/>
    <property type="match status" value="1"/>
</dbReference>
<dbReference type="SMART" id="SM00448">
    <property type="entry name" value="REC"/>
    <property type="match status" value="1"/>
</dbReference>
<dbReference type="GO" id="GO:0003677">
    <property type="term" value="F:DNA binding"/>
    <property type="evidence" value="ECO:0007669"/>
    <property type="project" value="UniProtKB-KW"/>
</dbReference>
<dbReference type="PROSITE" id="PS50043">
    <property type="entry name" value="HTH_LUXR_2"/>
    <property type="match status" value="1"/>
</dbReference>
<gene>
    <name evidence="6" type="primary">liaR_4</name>
    <name evidence="6" type="ORF">PDESU_06293</name>
</gene>
<dbReference type="InterPro" id="IPR001789">
    <property type="entry name" value="Sig_transdc_resp-reg_receiver"/>
</dbReference>
<dbReference type="Gene3D" id="3.40.50.2300">
    <property type="match status" value="1"/>
</dbReference>
<feature type="modified residue" description="4-aspartylphosphate" evidence="3">
    <location>
        <position position="61"/>
    </location>
</feature>
<proteinExistence type="predicted"/>
<dbReference type="Proteomes" id="UP000366872">
    <property type="component" value="Unassembled WGS sequence"/>
</dbReference>
<dbReference type="InterPro" id="IPR011006">
    <property type="entry name" value="CheY-like_superfamily"/>
</dbReference>
<dbReference type="PRINTS" id="PR00038">
    <property type="entry name" value="HTHLUXR"/>
</dbReference>
<dbReference type="AlphaFoldDB" id="A0A6C2UE38"/>
<evidence type="ECO:0000256" key="3">
    <source>
        <dbReference type="PROSITE-ProRule" id="PRU00169"/>
    </source>
</evidence>
<dbReference type="RefSeq" id="WP_136083176.1">
    <property type="nucleotide sequence ID" value="NZ_CAAHFG010000005.1"/>
</dbReference>
<name>A0A6C2UE38_PONDE</name>
<keyword evidence="1 3" id="KW-0597">Phosphoprotein</keyword>
<keyword evidence="7" id="KW-1185">Reference proteome</keyword>
<dbReference type="Pfam" id="PF00072">
    <property type="entry name" value="Response_reg"/>
    <property type="match status" value="1"/>
</dbReference>
<dbReference type="SUPFAM" id="SSF46894">
    <property type="entry name" value="C-terminal effector domain of the bipartite response regulators"/>
    <property type="match status" value="1"/>
</dbReference>
<accession>A0A6C2UE38</accession>
<dbReference type="CDD" id="cd06170">
    <property type="entry name" value="LuxR_C_like"/>
    <property type="match status" value="1"/>
</dbReference>
<evidence type="ECO:0000256" key="1">
    <source>
        <dbReference type="ARBA" id="ARBA00022553"/>
    </source>
</evidence>